<evidence type="ECO:0008006" key="4">
    <source>
        <dbReference type="Google" id="ProtNLM"/>
    </source>
</evidence>
<evidence type="ECO:0000313" key="2">
    <source>
        <dbReference type="EMBL" id="MFC4674894.1"/>
    </source>
</evidence>
<reference evidence="3" key="1">
    <citation type="journal article" date="2019" name="Int. J. Syst. Evol. Microbiol.">
        <title>The Global Catalogue of Microorganisms (GCM) 10K type strain sequencing project: providing services to taxonomists for standard genome sequencing and annotation.</title>
        <authorList>
            <consortium name="The Broad Institute Genomics Platform"/>
            <consortium name="The Broad Institute Genome Sequencing Center for Infectious Disease"/>
            <person name="Wu L."/>
            <person name="Ma J."/>
        </authorList>
    </citation>
    <scope>NUCLEOTIDE SEQUENCE [LARGE SCALE GENOMIC DNA]</scope>
    <source>
        <strain evidence="3">CCUG 66188</strain>
    </source>
</reference>
<evidence type="ECO:0000313" key="3">
    <source>
        <dbReference type="Proteomes" id="UP001596023"/>
    </source>
</evidence>
<proteinExistence type="predicted"/>
<dbReference type="EMBL" id="JBHSGN010000083">
    <property type="protein sequence ID" value="MFC4674894.1"/>
    <property type="molecule type" value="Genomic_DNA"/>
</dbReference>
<comment type="caution">
    <text evidence="2">The sequence shown here is derived from an EMBL/GenBank/DDBJ whole genome shotgun (WGS) entry which is preliminary data.</text>
</comment>
<keyword evidence="3" id="KW-1185">Reference proteome</keyword>
<organism evidence="2 3">
    <name type="scientific">Dysgonomonas termitidis</name>
    <dbReference type="NCBI Taxonomy" id="1516126"/>
    <lineage>
        <taxon>Bacteria</taxon>
        <taxon>Pseudomonadati</taxon>
        <taxon>Bacteroidota</taxon>
        <taxon>Bacteroidia</taxon>
        <taxon>Bacteroidales</taxon>
        <taxon>Dysgonomonadaceae</taxon>
        <taxon>Dysgonomonas</taxon>
    </lineage>
</organism>
<evidence type="ECO:0000256" key="1">
    <source>
        <dbReference type="SAM" id="Coils"/>
    </source>
</evidence>
<protein>
    <recommendedName>
        <fullName evidence="4">Transposase</fullName>
    </recommendedName>
</protein>
<sequence length="135" mass="15656">MDGQKKKRGVTIPRLLRQAIIQDYLSGRKSSYMLSIEYGVDQKNINKMVHRYQQKNGTILAESITTPIMGRKKKQQEDLSLKLENEELRRQLKLAQLKLEGYQIMGDILQEEYGVDLLKKSEAKQSSDLKNDTQK</sequence>
<dbReference type="RefSeq" id="WP_379997587.1">
    <property type="nucleotide sequence ID" value="NZ_JBHSGN010000083.1"/>
</dbReference>
<feature type="coiled-coil region" evidence="1">
    <location>
        <begin position="71"/>
        <end position="105"/>
    </location>
</feature>
<keyword evidence="1" id="KW-0175">Coiled coil</keyword>
<accession>A0ABV9KYJ5</accession>
<dbReference type="Proteomes" id="UP001596023">
    <property type="component" value="Unassembled WGS sequence"/>
</dbReference>
<gene>
    <name evidence="2" type="ORF">ACFO6W_14410</name>
</gene>
<name>A0ABV9KYJ5_9BACT</name>